<evidence type="ECO:0000313" key="1">
    <source>
        <dbReference type="EMBL" id="CAB4655750.1"/>
    </source>
</evidence>
<sequence>MSKIGGDFAVGIEGGVEASVGVISHDCKVRAIVGSSEDDLAIGLDQNRSRPVVTVVVNVGGDFAVCVECGVEASVGVVSHDREVI</sequence>
<gene>
    <name evidence="1" type="ORF">UFOPK2214_00893</name>
</gene>
<protein>
    <submittedName>
        <fullName evidence="1">Unannotated protein</fullName>
    </submittedName>
</protein>
<accession>A0A6J6L1C3</accession>
<dbReference type="AlphaFoldDB" id="A0A6J6L1C3"/>
<proteinExistence type="predicted"/>
<dbReference type="EMBL" id="CAEZWJ010000024">
    <property type="protein sequence ID" value="CAB4655750.1"/>
    <property type="molecule type" value="Genomic_DNA"/>
</dbReference>
<organism evidence="1">
    <name type="scientific">freshwater metagenome</name>
    <dbReference type="NCBI Taxonomy" id="449393"/>
    <lineage>
        <taxon>unclassified sequences</taxon>
        <taxon>metagenomes</taxon>
        <taxon>ecological metagenomes</taxon>
    </lineage>
</organism>
<name>A0A6J6L1C3_9ZZZZ</name>
<reference evidence="1" key="1">
    <citation type="submission" date="2020-05" db="EMBL/GenBank/DDBJ databases">
        <authorList>
            <person name="Chiriac C."/>
            <person name="Salcher M."/>
            <person name="Ghai R."/>
            <person name="Kavagutti S V."/>
        </authorList>
    </citation>
    <scope>NUCLEOTIDE SEQUENCE</scope>
</reference>